<organism evidence="1 2">
    <name type="scientific">Paenibacillus yanchengensis</name>
    <dbReference type="NCBI Taxonomy" id="2035833"/>
    <lineage>
        <taxon>Bacteria</taxon>
        <taxon>Bacillati</taxon>
        <taxon>Bacillota</taxon>
        <taxon>Bacilli</taxon>
        <taxon>Bacillales</taxon>
        <taxon>Paenibacillaceae</taxon>
        <taxon>Paenibacillus</taxon>
    </lineage>
</organism>
<dbReference type="EMBL" id="JBHUHO010000039">
    <property type="protein sequence ID" value="MFD2117299.1"/>
    <property type="molecule type" value="Genomic_DNA"/>
</dbReference>
<gene>
    <name evidence="1" type="ORF">ACFSJH_16340</name>
</gene>
<comment type="caution">
    <text evidence="1">The sequence shown here is derived from an EMBL/GenBank/DDBJ whole genome shotgun (WGS) entry which is preliminary data.</text>
</comment>
<sequence length="342" mass="39963">MHRVYKYILPQVNEQLQRITERAKQIPDRELRKQALDSISTKKFHCQGGSVYAAAHPAYMPVLVPLIVALQTISDYLDNLCDRSTSMDADDFALLHQAMYTAVTPGMELDNYYAKRTEQNDAGYLKFLVITCQQQLSNLPAYSYVQSEVQQLVKLYSELQVYKHIAPHLREERLLDWWELHRTNYPQLQWHEFAAAAGSTLAMFVLFLAATDEQLTKEQVALYKQAYFPYICSLHILLDYCIDMEEDMLGGDLNFCSYYPSSIELVDRLEFILRQARKSAERLPAAKFHRLIIDGLLALYLSDPKVHEQSNVRQISRQLMKNSTLSRLFFFINSKWIRWRRL</sequence>
<name>A0ABW4YPA5_9BACL</name>
<dbReference type="Pfam" id="PF10776">
    <property type="entry name" value="DUF2600"/>
    <property type="match status" value="1"/>
</dbReference>
<reference evidence="2" key="1">
    <citation type="journal article" date="2019" name="Int. J. Syst. Evol. Microbiol.">
        <title>The Global Catalogue of Microorganisms (GCM) 10K type strain sequencing project: providing services to taxonomists for standard genome sequencing and annotation.</title>
        <authorList>
            <consortium name="The Broad Institute Genomics Platform"/>
            <consortium name="The Broad Institute Genome Sequencing Center for Infectious Disease"/>
            <person name="Wu L."/>
            <person name="Ma J."/>
        </authorList>
    </citation>
    <scope>NUCLEOTIDE SEQUENCE [LARGE SCALE GENOMIC DNA]</scope>
    <source>
        <strain evidence="2">GH52</strain>
    </source>
</reference>
<evidence type="ECO:0000313" key="1">
    <source>
        <dbReference type="EMBL" id="MFD2117299.1"/>
    </source>
</evidence>
<keyword evidence="2" id="KW-1185">Reference proteome</keyword>
<dbReference type="InterPro" id="IPR019712">
    <property type="entry name" value="YtpB-like"/>
</dbReference>
<evidence type="ECO:0000313" key="2">
    <source>
        <dbReference type="Proteomes" id="UP001597362"/>
    </source>
</evidence>
<dbReference type="RefSeq" id="WP_377774494.1">
    <property type="nucleotide sequence ID" value="NZ_JBHUHO010000039.1"/>
</dbReference>
<accession>A0ABW4YPA5</accession>
<dbReference type="Proteomes" id="UP001597362">
    <property type="component" value="Unassembled WGS sequence"/>
</dbReference>
<protein>
    <submittedName>
        <fullName evidence="1">Tetraprenyl-beta-curcumene synthase family protein</fullName>
    </submittedName>
</protein>
<proteinExistence type="predicted"/>